<gene>
    <name evidence="1" type="ORF">GBAR_LOCUS26393</name>
</gene>
<dbReference type="Gene3D" id="3.40.50.1010">
    <property type="entry name" value="5'-nuclease"/>
    <property type="match status" value="1"/>
</dbReference>
<proteinExistence type="predicted"/>
<accession>A0AA35TIF8</accession>
<evidence type="ECO:0000313" key="1">
    <source>
        <dbReference type="EMBL" id="CAI8047692.1"/>
    </source>
</evidence>
<evidence type="ECO:0000313" key="2">
    <source>
        <dbReference type="Proteomes" id="UP001174909"/>
    </source>
</evidence>
<name>A0AA35TIF8_GEOBA</name>
<dbReference type="CDD" id="cd18724">
    <property type="entry name" value="PIN_LabA-like"/>
    <property type="match status" value="1"/>
</dbReference>
<protein>
    <recommendedName>
        <fullName evidence="3">NYN domain-containing protein</fullName>
    </recommendedName>
</protein>
<dbReference type="AlphaFoldDB" id="A0AA35TIF8"/>
<comment type="caution">
    <text evidence="1">The sequence shown here is derived from an EMBL/GenBank/DDBJ whole genome shotgun (WGS) entry which is preliminary data.</text>
</comment>
<reference evidence="1" key="1">
    <citation type="submission" date="2023-03" db="EMBL/GenBank/DDBJ databases">
        <authorList>
            <person name="Steffen K."/>
            <person name="Cardenas P."/>
        </authorList>
    </citation>
    <scope>NUCLEOTIDE SEQUENCE</scope>
</reference>
<evidence type="ECO:0008006" key="3">
    <source>
        <dbReference type="Google" id="ProtNLM"/>
    </source>
</evidence>
<organism evidence="1 2">
    <name type="scientific">Geodia barretti</name>
    <name type="common">Barrett's horny sponge</name>
    <dbReference type="NCBI Taxonomy" id="519541"/>
    <lineage>
        <taxon>Eukaryota</taxon>
        <taxon>Metazoa</taxon>
        <taxon>Porifera</taxon>
        <taxon>Demospongiae</taxon>
        <taxon>Heteroscleromorpha</taxon>
        <taxon>Tetractinellida</taxon>
        <taxon>Astrophorina</taxon>
        <taxon>Geodiidae</taxon>
        <taxon>Geodia</taxon>
    </lineage>
</organism>
<keyword evidence="2" id="KW-1185">Reference proteome</keyword>
<dbReference type="Proteomes" id="UP001174909">
    <property type="component" value="Unassembled WGS sequence"/>
</dbReference>
<dbReference type="EMBL" id="CASHTH010003673">
    <property type="protein sequence ID" value="CAI8047692.1"/>
    <property type="molecule type" value="Genomic_DNA"/>
</dbReference>
<sequence>MAQGDAQWETGVCVYLDNSNIFIEAQRLAVTRNGNSVDPSVRRRIRVDFDNLVALCCANRKLVSALAAGSIPPELRNLWSRLEAATGAHVSLFDRRYKDCKEQQVPEMRLQRGMYKDAAMRAPGVAVLVTGDGAEYEPGEGFFSTLQNLKSKGWKIEVMSWRHCINRKMLRWVEGNGIFVALDDFYEEITFLEEGKQRTSDYRVPARLAKPIDLRRRPAYEDFRL</sequence>